<evidence type="ECO:0000313" key="2">
    <source>
        <dbReference type="Proteomes" id="UP000018842"/>
    </source>
</evidence>
<dbReference type="EMBL" id="BAIR01000010">
    <property type="protein sequence ID" value="GAE18623.1"/>
    <property type="molecule type" value="Genomic_DNA"/>
</dbReference>
<sequence length="57" mass="6389">MVQTTDDAITQIENIIPGIYTISISGTGIDSEGNEYYLNGNLVNKAYMKGLKHWKLR</sequence>
<dbReference type="Proteomes" id="UP000018842">
    <property type="component" value="Unassembled WGS sequence"/>
</dbReference>
<dbReference type="AlphaFoldDB" id="W4PGT1"/>
<accession>W4PGT1</accession>
<reference evidence="2" key="1">
    <citation type="journal article" date="2014" name="Genome">
        <title>Draft Genome Sequences of Three Strains of Bacteroides pyogenes Isolated from a Cat and Swine.</title>
        <authorList>
            <person name="Sakamoto M."/>
            <person name="Oshima K."/>
            <person name="Suda W."/>
            <person name="Kitamura K."/>
            <person name="Iida T."/>
            <person name="Hattori M."/>
            <person name="Ohkuma M."/>
        </authorList>
    </citation>
    <scope>NUCLEOTIDE SEQUENCE [LARGE SCALE GENOMIC DNA]</scope>
    <source>
        <strain evidence="2">JCM 6294</strain>
    </source>
</reference>
<organism evidence="1 2">
    <name type="scientific">Bacteroides pyogenes DSM 20611 = JCM 6294</name>
    <dbReference type="NCBI Taxonomy" id="1121100"/>
    <lineage>
        <taxon>Bacteria</taxon>
        <taxon>Pseudomonadati</taxon>
        <taxon>Bacteroidota</taxon>
        <taxon>Bacteroidia</taxon>
        <taxon>Bacteroidales</taxon>
        <taxon>Bacteroidaceae</taxon>
        <taxon>Bacteroides</taxon>
    </lineage>
</organism>
<evidence type="ECO:0000313" key="1">
    <source>
        <dbReference type="EMBL" id="GAE18623.1"/>
    </source>
</evidence>
<proteinExistence type="predicted"/>
<gene>
    <name evidence="1" type="ORF">JCM6294_1548</name>
</gene>
<name>W4PGT1_9BACE</name>
<comment type="caution">
    <text evidence="1">The sequence shown here is derived from an EMBL/GenBank/DDBJ whole genome shotgun (WGS) entry which is preliminary data.</text>
</comment>
<protein>
    <submittedName>
        <fullName evidence="1">Uncharacterized protein</fullName>
    </submittedName>
</protein>